<dbReference type="InterPro" id="IPR007341">
    <property type="entry name" value="Transgly_assoc"/>
</dbReference>
<dbReference type="AlphaFoldDB" id="A0A9D2JJ24"/>
<feature type="transmembrane region" description="Helical" evidence="7">
    <location>
        <begin position="6"/>
        <end position="22"/>
    </location>
</feature>
<comment type="caution">
    <text evidence="8">The sequence shown here is derived from an EMBL/GenBank/DDBJ whole genome shotgun (WGS) entry which is preliminary data.</text>
</comment>
<protein>
    <submittedName>
        <fullName evidence="8">GlsB/YeaQ/YmgE family stress response membrane protein</fullName>
    </submittedName>
</protein>
<dbReference type="PANTHER" id="PTHR33884:SF3">
    <property type="entry name" value="UPF0410 PROTEIN YMGE"/>
    <property type="match status" value="1"/>
</dbReference>
<keyword evidence="5 7" id="KW-1133">Transmembrane helix</keyword>
<evidence type="ECO:0000256" key="4">
    <source>
        <dbReference type="ARBA" id="ARBA00022692"/>
    </source>
</evidence>
<evidence type="ECO:0000256" key="7">
    <source>
        <dbReference type="SAM" id="Phobius"/>
    </source>
</evidence>
<name>A0A9D2JJ24_9ENTE</name>
<sequence length="80" mass="8410">MGWLWTIVAGAIIGMIAGIVTGEKRGCFFNILAGIIGSAIGERLFSSWGGPTLGGMYLLPSIVGAVIFVAVISFFFGRKK</sequence>
<evidence type="ECO:0000256" key="5">
    <source>
        <dbReference type="ARBA" id="ARBA00022989"/>
    </source>
</evidence>
<evidence type="ECO:0000256" key="3">
    <source>
        <dbReference type="ARBA" id="ARBA00022475"/>
    </source>
</evidence>
<comment type="similarity">
    <text evidence="2">Belongs to the UPF0410 family.</text>
</comment>
<gene>
    <name evidence="8" type="ORF">IAA20_05395</name>
</gene>
<keyword evidence="6 7" id="KW-0472">Membrane</keyword>
<proteinExistence type="inferred from homology"/>
<accession>A0A9D2JJ24</accession>
<organism evidence="8 9">
    <name type="scientific">Candidatus Enterococcus avicola</name>
    <dbReference type="NCBI Taxonomy" id="2838561"/>
    <lineage>
        <taxon>Bacteria</taxon>
        <taxon>Bacillati</taxon>
        <taxon>Bacillota</taxon>
        <taxon>Bacilli</taxon>
        <taxon>Lactobacillales</taxon>
        <taxon>Enterococcaceae</taxon>
        <taxon>Enterococcus</taxon>
    </lineage>
</organism>
<reference evidence="8" key="2">
    <citation type="submission" date="2021-04" db="EMBL/GenBank/DDBJ databases">
        <authorList>
            <person name="Gilroy R."/>
        </authorList>
    </citation>
    <scope>NUCLEOTIDE SEQUENCE</scope>
    <source>
        <strain evidence="8">CHK172-16539</strain>
    </source>
</reference>
<dbReference type="Proteomes" id="UP000824063">
    <property type="component" value="Unassembled WGS sequence"/>
</dbReference>
<evidence type="ECO:0000256" key="6">
    <source>
        <dbReference type="ARBA" id="ARBA00023136"/>
    </source>
</evidence>
<evidence type="ECO:0000313" key="8">
    <source>
        <dbReference type="EMBL" id="HIZ53355.1"/>
    </source>
</evidence>
<keyword evidence="4 7" id="KW-0812">Transmembrane</keyword>
<reference evidence="8" key="1">
    <citation type="journal article" date="2021" name="PeerJ">
        <title>Extensive microbial diversity within the chicken gut microbiome revealed by metagenomics and culture.</title>
        <authorList>
            <person name="Gilroy R."/>
            <person name="Ravi A."/>
            <person name="Getino M."/>
            <person name="Pursley I."/>
            <person name="Horton D.L."/>
            <person name="Alikhan N.F."/>
            <person name="Baker D."/>
            <person name="Gharbi K."/>
            <person name="Hall N."/>
            <person name="Watson M."/>
            <person name="Adriaenssens E.M."/>
            <person name="Foster-Nyarko E."/>
            <person name="Jarju S."/>
            <person name="Secka A."/>
            <person name="Antonio M."/>
            <person name="Oren A."/>
            <person name="Chaudhuri R.R."/>
            <person name="La Ragione R."/>
            <person name="Hildebrand F."/>
            <person name="Pallen M.J."/>
        </authorList>
    </citation>
    <scope>NUCLEOTIDE SEQUENCE</scope>
    <source>
        <strain evidence="8">CHK172-16539</strain>
    </source>
</reference>
<dbReference type="Pfam" id="PF04226">
    <property type="entry name" value="Transgly_assoc"/>
    <property type="match status" value="1"/>
</dbReference>
<dbReference type="PANTHER" id="PTHR33884">
    <property type="entry name" value="UPF0410 PROTEIN YMGE"/>
    <property type="match status" value="1"/>
</dbReference>
<evidence type="ECO:0000256" key="1">
    <source>
        <dbReference type="ARBA" id="ARBA00004651"/>
    </source>
</evidence>
<dbReference type="GO" id="GO:0005886">
    <property type="term" value="C:plasma membrane"/>
    <property type="evidence" value="ECO:0007669"/>
    <property type="project" value="UniProtKB-SubCell"/>
</dbReference>
<dbReference type="EMBL" id="DXBN01000123">
    <property type="protein sequence ID" value="HIZ53355.1"/>
    <property type="molecule type" value="Genomic_DNA"/>
</dbReference>
<feature type="transmembrane region" description="Helical" evidence="7">
    <location>
        <begin position="57"/>
        <end position="77"/>
    </location>
</feature>
<feature type="transmembrane region" description="Helical" evidence="7">
    <location>
        <begin position="27"/>
        <end position="45"/>
    </location>
</feature>
<keyword evidence="3" id="KW-1003">Cell membrane</keyword>
<evidence type="ECO:0000256" key="2">
    <source>
        <dbReference type="ARBA" id="ARBA00011006"/>
    </source>
</evidence>
<evidence type="ECO:0000313" key="9">
    <source>
        <dbReference type="Proteomes" id="UP000824063"/>
    </source>
</evidence>
<comment type="subcellular location">
    <subcellularLocation>
        <location evidence="1">Cell membrane</location>
        <topology evidence="1">Multi-pass membrane protein</topology>
    </subcellularLocation>
</comment>